<feature type="transmembrane region" description="Helical" evidence="3">
    <location>
        <begin position="192"/>
        <end position="215"/>
    </location>
</feature>
<feature type="repeat" description="TNFR-Cys" evidence="1">
    <location>
        <begin position="60"/>
        <end position="100"/>
    </location>
</feature>
<protein>
    <recommendedName>
        <fullName evidence="5">TNFR-Cys domain-containing protein</fullName>
    </recommendedName>
</protein>
<evidence type="ECO:0000256" key="3">
    <source>
        <dbReference type="SAM" id="Phobius"/>
    </source>
</evidence>
<dbReference type="GO" id="GO:0046642">
    <property type="term" value="P:negative regulation of alpha-beta T cell proliferation"/>
    <property type="evidence" value="ECO:0007669"/>
    <property type="project" value="TreeGrafter"/>
</dbReference>
<dbReference type="PROSITE" id="PS50050">
    <property type="entry name" value="TNFR_NGFR_2"/>
    <property type="match status" value="1"/>
</dbReference>
<dbReference type="CDD" id="cd00185">
    <property type="entry name" value="TNFRSF"/>
    <property type="match status" value="1"/>
</dbReference>
<feature type="disulfide bond" evidence="1">
    <location>
        <begin position="79"/>
        <end position="92"/>
    </location>
</feature>
<dbReference type="EMBL" id="JAVHJS010000012">
    <property type="protein sequence ID" value="KAK2841294.1"/>
    <property type="molecule type" value="Genomic_DNA"/>
</dbReference>
<keyword evidence="3" id="KW-0472">Membrane</keyword>
<gene>
    <name evidence="6" type="ORF">Q7C36_012873</name>
</gene>
<dbReference type="PANTHER" id="PTHR46838:SF1">
    <property type="entry name" value="TUMOR NECROSIS FACTOR RECEPTOR SUPERFAMILY MEMBER 14"/>
    <property type="match status" value="1"/>
</dbReference>
<dbReference type="PROSITE" id="PS00652">
    <property type="entry name" value="TNFR_NGFR_1"/>
    <property type="match status" value="2"/>
</dbReference>
<keyword evidence="4" id="KW-0732">Signal</keyword>
<keyword evidence="1" id="KW-1015">Disulfide bond</keyword>
<keyword evidence="3" id="KW-0812">Transmembrane</keyword>
<dbReference type="Pfam" id="PF00020">
    <property type="entry name" value="TNFR_c6"/>
    <property type="match status" value="2"/>
</dbReference>
<sequence length="322" mass="35460">MKSAFLTRLYIFGICTAFTYEEKCGQSEYLSAADECCPMCAMGSVVMKDCHGDYSTRCKPCAKGTFMNEPNGLQTCFLCKICENGLFISQDCTTIKDTVCGVLDGYYCKHYTDNRNDCSLAIKHSKCKPGEQIITPGTKASDTVCEPCSPGFYSPEGVNCSKWTDCLVRNEIEDEEGTSIKDVQCKRQRNRYVLIAAFLTAAAVVLLSLLVLCLCKRRKAVRSFFILNSPVEETDPQSSQCAPSTSPLKDIQDTESTAAQADCNKEHTVQSPEEETEPQSSQCAPSTSPLKVSQPGKEGDGPVHRIASKKWDLINDKDKDSK</sequence>
<dbReference type="InterPro" id="IPR001368">
    <property type="entry name" value="TNFR/NGFR_Cys_rich_reg"/>
</dbReference>
<evidence type="ECO:0000256" key="4">
    <source>
        <dbReference type="SAM" id="SignalP"/>
    </source>
</evidence>
<dbReference type="SMART" id="SM00208">
    <property type="entry name" value="TNFR"/>
    <property type="match status" value="4"/>
</dbReference>
<keyword evidence="3" id="KW-1133">Transmembrane helix</keyword>
<feature type="compositionally biased region" description="Polar residues" evidence="2">
    <location>
        <begin position="236"/>
        <end position="247"/>
    </location>
</feature>
<dbReference type="PANTHER" id="PTHR46838">
    <property type="entry name" value="TUMOR NECROSIS FACTOR RECEPTOR SUPERFAMILY MEMBER 14"/>
    <property type="match status" value="1"/>
</dbReference>
<feature type="compositionally biased region" description="Basic and acidic residues" evidence="2">
    <location>
        <begin position="297"/>
        <end position="322"/>
    </location>
</feature>
<dbReference type="Proteomes" id="UP001187315">
    <property type="component" value="Unassembled WGS sequence"/>
</dbReference>
<feature type="chain" id="PRO_5041669376" description="TNFR-Cys domain-containing protein" evidence="4">
    <location>
        <begin position="18"/>
        <end position="322"/>
    </location>
</feature>
<dbReference type="GO" id="GO:0050829">
    <property type="term" value="P:defense response to Gram-negative bacterium"/>
    <property type="evidence" value="ECO:0007669"/>
    <property type="project" value="TreeGrafter"/>
</dbReference>
<keyword evidence="7" id="KW-1185">Reference proteome</keyword>
<evidence type="ECO:0000256" key="1">
    <source>
        <dbReference type="PROSITE-ProRule" id="PRU00206"/>
    </source>
</evidence>
<dbReference type="AlphaFoldDB" id="A0AA88MM57"/>
<evidence type="ECO:0000313" key="6">
    <source>
        <dbReference type="EMBL" id="KAK2841294.1"/>
    </source>
</evidence>
<reference evidence="6" key="1">
    <citation type="submission" date="2023-08" db="EMBL/GenBank/DDBJ databases">
        <title>Pelteobagrus vachellii genome.</title>
        <authorList>
            <person name="Liu H."/>
        </authorList>
    </citation>
    <scope>NUCLEOTIDE SEQUENCE</scope>
    <source>
        <strain evidence="6">PRFRI_2022a</strain>
        <tissue evidence="6">Muscle</tissue>
    </source>
</reference>
<dbReference type="GO" id="GO:0009897">
    <property type="term" value="C:external side of plasma membrane"/>
    <property type="evidence" value="ECO:0007669"/>
    <property type="project" value="TreeGrafter"/>
</dbReference>
<organism evidence="6 7">
    <name type="scientific">Tachysurus vachellii</name>
    <name type="common">Darkbarbel catfish</name>
    <name type="synonym">Pelteobagrus vachellii</name>
    <dbReference type="NCBI Taxonomy" id="175792"/>
    <lineage>
        <taxon>Eukaryota</taxon>
        <taxon>Metazoa</taxon>
        <taxon>Chordata</taxon>
        <taxon>Craniata</taxon>
        <taxon>Vertebrata</taxon>
        <taxon>Euteleostomi</taxon>
        <taxon>Actinopterygii</taxon>
        <taxon>Neopterygii</taxon>
        <taxon>Teleostei</taxon>
        <taxon>Ostariophysi</taxon>
        <taxon>Siluriformes</taxon>
        <taxon>Bagridae</taxon>
        <taxon>Tachysurus</taxon>
    </lineage>
</organism>
<dbReference type="GO" id="GO:2000406">
    <property type="term" value="P:positive regulation of T cell migration"/>
    <property type="evidence" value="ECO:0007669"/>
    <property type="project" value="TreeGrafter"/>
</dbReference>
<dbReference type="SUPFAM" id="SSF57586">
    <property type="entry name" value="TNF receptor-like"/>
    <property type="match status" value="2"/>
</dbReference>
<feature type="domain" description="TNFR-Cys" evidence="5">
    <location>
        <begin position="60"/>
        <end position="100"/>
    </location>
</feature>
<evidence type="ECO:0000256" key="2">
    <source>
        <dbReference type="SAM" id="MobiDB-lite"/>
    </source>
</evidence>
<dbReference type="Gene3D" id="2.10.50.10">
    <property type="entry name" value="Tumor Necrosis Factor Receptor, subunit A, domain 2"/>
    <property type="match status" value="3"/>
</dbReference>
<dbReference type="FunFam" id="2.10.50.10:FF:000007">
    <property type="entry name" value="TNF receptor superfamily member 14"/>
    <property type="match status" value="1"/>
</dbReference>
<evidence type="ECO:0000259" key="5">
    <source>
        <dbReference type="PROSITE" id="PS50050"/>
    </source>
</evidence>
<accession>A0AA88MM57</accession>
<feature type="disulfide bond" evidence="1">
    <location>
        <begin position="61"/>
        <end position="76"/>
    </location>
</feature>
<dbReference type="GO" id="GO:0002720">
    <property type="term" value="P:positive regulation of cytokine production involved in immune response"/>
    <property type="evidence" value="ECO:0007669"/>
    <property type="project" value="TreeGrafter"/>
</dbReference>
<evidence type="ECO:0000313" key="7">
    <source>
        <dbReference type="Proteomes" id="UP001187315"/>
    </source>
</evidence>
<feature type="disulfide bond" evidence="1">
    <location>
        <begin position="82"/>
        <end position="100"/>
    </location>
</feature>
<feature type="region of interest" description="Disordered" evidence="2">
    <location>
        <begin position="233"/>
        <end position="322"/>
    </location>
</feature>
<proteinExistence type="predicted"/>
<comment type="caution">
    <text evidence="6">The sequence shown here is derived from an EMBL/GenBank/DDBJ whole genome shotgun (WGS) entry which is preliminary data.</text>
</comment>
<feature type="signal peptide" evidence="4">
    <location>
        <begin position="1"/>
        <end position="17"/>
    </location>
</feature>
<dbReference type="GO" id="GO:0050830">
    <property type="term" value="P:defense response to Gram-positive bacterium"/>
    <property type="evidence" value="ECO:0007669"/>
    <property type="project" value="TreeGrafter"/>
</dbReference>
<name>A0AA88MM57_TACVA</name>